<evidence type="ECO:0000313" key="10">
    <source>
        <dbReference type="Proteomes" id="UP001652700"/>
    </source>
</evidence>
<comment type="subcellular location">
    <subcellularLocation>
        <location evidence="1">Cell membrane</location>
        <topology evidence="1">Multi-pass membrane protein</topology>
    </subcellularLocation>
</comment>
<evidence type="ECO:0000256" key="1">
    <source>
        <dbReference type="ARBA" id="ARBA00004651"/>
    </source>
</evidence>
<evidence type="ECO:0000313" key="9">
    <source>
        <dbReference type="EnsemblMetazoa" id="XP_050517139.1"/>
    </source>
</evidence>
<dbReference type="PANTHER" id="PTHR42643">
    <property type="entry name" value="IONOTROPIC RECEPTOR 20A-RELATED"/>
    <property type="match status" value="1"/>
</dbReference>
<protein>
    <submittedName>
        <fullName evidence="9">Uncharacterized protein</fullName>
    </submittedName>
</protein>
<dbReference type="GeneID" id="126891854"/>
<dbReference type="SUPFAM" id="SSF53850">
    <property type="entry name" value="Periplasmic binding protein-like II"/>
    <property type="match status" value="1"/>
</dbReference>
<evidence type="ECO:0000256" key="8">
    <source>
        <dbReference type="SAM" id="Phobius"/>
    </source>
</evidence>
<dbReference type="Proteomes" id="UP001652700">
    <property type="component" value="Unplaced"/>
</dbReference>
<keyword evidence="3 8" id="KW-0812">Transmembrane</keyword>
<dbReference type="RefSeq" id="XP_050517139.1">
    <property type="nucleotide sequence ID" value="XM_050661182.1"/>
</dbReference>
<reference evidence="9" key="1">
    <citation type="submission" date="2025-05" db="UniProtKB">
        <authorList>
            <consortium name="EnsemblMetazoa"/>
        </authorList>
    </citation>
    <scope>IDENTIFICATION</scope>
</reference>
<keyword evidence="6" id="KW-0675">Receptor</keyword>
<evidence type="ECO:0000256" key="4">
    <source>
        <dbReference type="ARBA" id="ARBA00022989"/>
    </source>
</evidence>
<evidence type="ECO:0000256" key="6">
    <source>
        <dbReference type="ARBA" id="ARBA00023170"/>
    </source>
</evidence>
<keyword evidence="7" id="KW-0325">Glycoprotein</keyword>
<evidence type="ECO:0000256" key="5">
    <source>
        <dbReference type="ARBA" id="ARBA00023136"/>
    </source>
</evidence>
<keyword evidence="4 8" id="KW-1133">Transmembrane helix</keyword>
<dbReference type="EnsemblMetazoa" id="XM_050661182.1">
    <property type="protein sequence ID" value="XP_050517139.1"/>
    <property type="gene ID" value="LOC126891854"/>
</dbReference>
<keyword evidence="10" id="KW-1185">Reference proteome</keyword>
<evidence type="ECO:0000256" key="2">
    <source>
        <dbReference type="ARBA" id="ARBA00022475"/>
    </source>
</evidence>
<organism evidence="9 10">
    <name type="scientific">Diabrotica virgifera virgifera</name>
    <name type="common">western corn rootworm</name>
    <dbReference type="NCBI Taxonomy" id="50390"/>
    <lineage>
        <taxon>Eukaryota</taxon>
        <taxon>Metazoa</taxon>
        <taxon>Ecdysozoa</taxon>
        <taxon>Arthropoda</taxon>
        <taxon>Hexapoda</taxon>
        <taxon>Insecta</taxon>
        <taxon>Pterygota</taxon>
        <taxon>Neoptera</taxon>
        <taxon>Endopterygota</taxon>
        <taxon>Coleoptera</taxon>
        <taxon>Polyphaga</taxon>
        <taxon>Cucujiformia</taxon>
        <taxon>Chrysomeloidea</taxon>
        <taxon>Chrysomelidae</taxon>
        <taxon>Galerucinae</taxon>
        <taxon>Diabroticina</taxon>
        <taxon>Diabroticites</taxon>
        <taxon>Diabrotica</taxon>
    </lineage>
</organism>
<accession>A0ABM5L3X4</accession>
<dbReference type="InterPro" id="IPR052192">
    <property type="entry name" value="Insect_Ionotropic_Sensory_Rcpt"/>
</dbReference>
<evidence type="ECO:0000256" key="7">
    <source>
        <dbReference type="ARBA" id="ARBA00023180"/>
    </source>
</evidence>
<keyword evidence="5 8" id="KW-0472">Membrane</keyword>
<dbReference type="PANTHER" id="PTHR42643:SF38">
    <property type="entry name" value="IONOTROPIC RECEPTOR 100A"/>
    <property type="match status" value="1"/>
</dbReference>
<name>A0ABM5L3X4_DIAVI</name>
<evidence type="ECO:0000256" key="3">
    <source>
        <dbReference type="ARBA" id="ARBA00022692"/>
    </source>
</evidence>
<proteinExistence type="predicted"/>
<sequence length="267" mass="31203">MVLVFAGNLYIPIVVTFIVLIIVWKITTKNSVEETIFTIYKLLVIVQLQFRQLKDIKSSLLLIFILYYCFHINCFHQTKLSSVLTSPVLSPKIKNVEQFLKTDYMLLSEHGIEEMVRPRGRETFNKIKEKRIETENAVGELERFFKEPKYGIAILGSHLNLVKNLQDIEVMYDDPLVYMTTHILLRKNHPLLAKINYWILAFQEAGLVQKWFHNATLIYERINYEVYKPVHHKLTLTNFTVVAIGLARYELSSPARTEDASIPTQFH</sequence>
<feature type="transmembrane region" description="Helical" evidence="8">
    <location>
        <begin position="6"/>
        <end position="24"/>
    </location>
</feature>
<keyword evidence="2" id="KW-1003">Cell membrane</keyword>